<feature type="region of interest" description="Disordered" evidence="1">
    <location>
        <begin position="18"/>
        <end position="61"/>
    </location>
</feature>
<protein>
    <submittedName>
        <fullName evidence="2">Uncharacterized protein</fullName>
    </submittedName>
</protein>
<dbReference type="EMBL" id="JAAALK010000287">
    <property type="protein sequence ID" value="KAG8060637.1"/>
    <property type="molecule type" value="Genomic_DNA"/>
</dbReference>
<accession>A0A8J5SD10</accession>
<dbReference type="AlphaFoldDB" id="A0A8J5SD10"/>
<evidence type="ECO:0000256" key="1">
    <source>
        <dbReference type="SAM" id="MobiDB-lite"/>
    </source>
</evidence>
<organism evidence="2 3">
    <name type="scientific">Zizania palustris</name>
    <name type="common">Northern wild rice</name>
    <dbReference type="NCBI Taxonomy" id="103762"/>
    <lineage>
        <taxon>Eukaryota</taxon>
        <taxon>Viridiplantae</taxon>
        <taxon>Streptophyta</taxon>
        <taxon>Embryophyta</taxon>
        <taxon>Tracheophyta</taxon>
        <taxon>Spermatophyta</taxon>
        <taxon>Magnoliopsida</taxon>
        <taxon>Liliopsida</taxon>
        <taxon>Poales</taxon>
        <taxon>Poaceae</taxon>
        <taxon>BOP clade</taxon>
        <taxon>Oryzoideae</taxon>
        <taxon>Oryzeae</taxon>
        <taxon>Zizaniinae</taxon>
        <taxon>Zizania</taxon>
    </lineage>
</organism>
<gene>
    <name evidence="2" type="ORF">GUJ93_ZPchr0002g26644</name>
</gene>
<sequence length="84" mass="9101">MGLLARGRAMEAVAERCQHHRSGLGKKRTEGRDSLQCPDQTVPANCVGSTPPTDRRKQQQPASVNIPLILLCFQPNPMAGLHAS</sequence>
<comment type="caution">
    <text evidence="2">The sequence shown here is derived from an EMBL/GenBank/DDBJ whole genome shotgun (WGS) entry which is preliminary data.</text>
</comment>
<feature type="compositionally biased region" description="Polar residues" evidence="1">
    <location>
        <begin position="37"/>
        <end position="52"/>
    </location>
</feature>
<name>A0A8J5SD10_ZIZPA</name>
<evidence type="ECO:0000313" key="3">
    <source>
        <dbReference type="Proteomes" id="UP000729402"/>
    </source>
</evidence>
<keyword evidence="3" id="KW-1185">Reference proteome</keyword>
<reference evidence="2" key="2">
    <citation type="submission" date="2021-02" db="EMBL/GenBank/DDBJ databases">
        <authorList>
            <person name="Kimball J.A."/>
            <person name="Haas M.W."/>
            <person name="Macchietto M."/>
            <person name="Kono T."/>
            <person name="Duquette J."/>
            <person name="Shao M."/>
        </authorList>
    </citation>
    <scope>NUCLEOTIDE SEQUENCE</scope>
    <source>
        <tissue evidence="2">Fresh leaf tissue</tissue>
    </source>
</reference>
<dbReference type="Proteomes" id="UP000729402">
    <property type="component" value="Unassembled WGS sequence"/>
</dbReference>
<evidence type="ECO:0000313" key="2">
    <source>
        <dbReference type="EMBL" id="KAG8060637.1"/>
    </source>
</evidence>
<reference evidence="2" key="1">
    <citation type="journal article" date="2021" name="bioRxiv">
        <title>Whole Genome Assembly and Annotation of Northern Wild Rice, Zizania palustris L., Supports a Whole Genome Duplication in the Zizania Genus.</title>
        <authorList>
            <person name="Haas M."/>
            <person name="Kono T."/>
            <person name="Macchietto M."/>
            <person name="Millas R."/>
            <person name="McGilp L."/>
            <person name="Shao M."/>
            <person name="Duquette J."/>
            <person name="Hirsch C.N."/>
            <person name="Kimball J."/>
        </authorList>
    </citation>
    <scope>NUCLEOTIDE SEQUENCE</scope>
    <source>
        <tissue evidence="2">Fresh leaf tissue</tissue>
    </source>
</reference>
<proteinExistence type="predicted"/>